<gene>
    <name evidence="3" type="ORF">OD355_11560</name>
</gene>
<reference evidence="3" key="1">
    <citation type="submission" date="2022-10" db="EMBL/GenBank/DDBJ databases">
        <authorList>
            <person name="Kim H.S."/>
            <person name="Kim J.-S."/>
            <person name="Suh M.K."/>
            <person name="Eom M.K."/>
            <person name="Lee J.-S."/>
        </authorList>
    </citation>
    <scope>NUCLEOTIDE SEQUENCE</scope>
    <source>
        <strain evidence="3">LIP-5</strain>
    </source>
</reference>
<keyword evidence="3" id="KW-0326">Glycosidase</keyword>
<feature type="chain" id="PRO_5042214467" evidence="1">
    <location>
        <begin position="20"/>
        <end position="285"/>
    </location>
</feature>
<sequence>MQKSLLSVVFCLLSVFVFAQDADSVSFVSAGWQKQKIKYKVQFFKHHFNAKDLFASNQNISYVEVKGKCFAPKLSIGYEKQDLIRTSDFGKKYNAAVALNGSFFNVKNGGSVNYLKINDVVIDTSELSAGRLGQRQTAAVAIDKKGRLHIVAFDAANNWGKEIGFPDVLATGPLLLMHGESLKLSDEKFNTARHPRTAAGVRKDGTAILLTVDGRNANAQGADMWELQKIMRWLGCVSAVNLDGGGSTTLWIRGFPDNGVVNYPCDNKQWDHFGERKVSNVLLVK</sequence>
<name>A0AAE3IN96_9BACT</name>
<keyword evidence="3" id="KW-0378">Hydrolase</keyword>
<evidence type="ECO:0000313" key="3">
    <source>
        <dbReference type="EMBL" id="MCU7695155.1"/>
    </source>
</evidence>
<dbReference type="Proteomes" id="UP001209317">
    <property type="component" value="Unassembled WGS sequence"/>
</dbReference>
<protein>
    <submittedName>
        <fullName evidence="3">Phosphodiester glycosidase family protein</fullName>
    </submittedName>
</protein>
<dbReference type="InterPro" id="IPR018711">
    <property type="entry name" value="NAGPA"/>
</dbReference>
<comment type="caution">
    <text evidence="3">The sequence shown here is derived from an EMBL/GenBank/DDBJ whole genome shotgun (WGS) entry which is preliminary data.</text>
</comment>
<accession>A0AAE3IN96</accession>
<dbReference type="PANTHER" id="PTHR40446">
    <property type="entry name" value="N-ACETYLGLUCOSAMINE-1-PHOSPHODIESTER ALPHA-N-ACETYLGLUCOSAMINIDASE"/>
    <property type="match status" value="1"/>
</dbReference>
<feature type="signal peptide" evidence="1">
    <location>
        <begin position="1"/>
        <end position="19"/>
    </location>
</feature>
<feature type="domain" description="Phosphodiester glycosidase" evidence="2">
    <location>
        <begin position="94"/>
        <end position="284"/>
    </location>
</feature>
<keyword evidence="4" id="KW-1185">Reference proteome</keyword>
<dbReference type="PANTHER" id="PTHR40446:SF2">
    <property type="entry name" value="N-ACETYLGLUCOSAMINE-1-PHOSPHODIESTER ALPHA-N-ACETYLGLUCOSAMINIDASE"/>
    <property type="match status" value="1"/>
</dbReference>
<dbReference type="AlphaFoldDB" id="A0AAE3IN96"/>
<evidence type="ECO:0000259" key="2">
    <source>
        <dbReference type="Pfam" id="PF09992"/>
    </source>
</evidence>
<proteinExistence type="predicted"/>
<organism evidence="3 4">
    <name type="scientific">Haoranjiania flava</name>
    <dbReference type="NCBI Taxonomy" id="1856322"/>
    <lineage>
        <taxon>Bacteria</taxon>
        <taxon>Pseudomonadati</taxon>
        <taxon>Bacteroidota</taxon>
        <taxon>Chitinophagia</taxon>
        <taxon>Chitinophagales</taxon>
        <taxon>Chitinophagaceae</taxon>
        <taxon>Haoranjiania</taxon>
    </lineage>
</organism>
<dbReference type="GO" id="GO:0016798">
    <property type="term" value="F:hydrolase activity, acting on glycosyl bonds"/>
    <property type="evidence" value="ECO:0007669"/>
    <property type="project" value="UniProtKB-KW"/>
</dbReference>
<dbReference type="RefSeq" id="WP_263038642.1">
    <property type="nucleotide sequence ID" value="NZ_JAOTPL010000019.1"/>
</dbReference>
<evidence type="ECO:0000256" key="1">
    <source>
        <dbReference type="SAM" id="SignalP"/>
    </source>
</evidence>
<dbReference type="EMBL" id="JAOTPL010000019">
    <property type="protein sequence ID" value="MCU7695155.1"/>
    <property type="molecule type" value="Genomic_DNA"/>
</dbReference>
<keyword evidence="1" id="KW-0732">Signal</keyword>
<evidence type="ECO:0000313" key="4">
    <source>
        <dbReference type="Proteomes" id="UP001209317"/>
    </source>
</evidence>
<dbReference type="Pfam" id="PF09992">
    <property type="entry name" value="NAGPA"/>
    <property type="match status" value="1"/>
</dbReference>